<dbReference type="GO" id="GO:0098957">
    <property type="term" value="P:anterograde axonal transport of mitochondrion"/>
    <property type="evidence" value="ECO:0007669"/>
    <property type="project" value="TreeGrafter"/>
</dbReference>
<evidence type="ECO:0000256" key="2">
    <source>
        <dbReference type="ARBA" id="ARBA00023054"/>
    </source>
</evidence>
<dbReference type="GO" id="GO:0030425">
    <property type="term" value="C:dendrite"/>
    <property type="evidence" value="ECO:0007669"/>
    <property type="project" value="TreeGrafter"/>
</dbReference>
<dbReference type="GO" id="GO:0006605">
    <property type="term" value="P:protein targeting"/>
    <property type="evidence" value="ECO:0007669"/>
    <property type="project" value="TreeGrafter"/>
</dbReference>
<accession>A0A6P6HD87</accession>
<dbReference type="Proteomes" id="UP000515131">
    <property type="component" value="Unplaced"/>
</dbReference>
<evidence type="ECO:0000256" key="4">
    <source>
        <dbReference type="SAM" id="MobiDB-lite"/>
    </source>
</evidence>
<feature type="compositionally biased region" description="Low complexity" evidence="4">
    <location>
        <begin position="56"/>
        <end position="72"/>
    </location>
</feature>
<dbReference type="GO" id="GO:0048011">
    <property type="term" value="P:neurotrophin TRK receptor signaling pathway"/>
    <property type="evidence" value="ECO:0007669"/>
    <property type="project" value="TreeGrafter"/>
</dbReference>
<evidence type="ECO:0000259" key="5">
    <source>
        <dbReference type="SMART" id="SM01424"/>
    </source>
</evidence>
<keyword evidence="2" id="KW-0175">Coiled coil</keyword>
<dbReference type="Pfam" id="PF04849">
    <property type="entry name" value="HAP1_N"/>
    <property type="match status" value="1"/>
</dbReference>
<dbReference type="GO" id="GO:0048311">
    <property type="term" value="P:mitochondrion distribution"/>
    <property type="evidence" value="ECO:0007669"/>
    <property type="project" value="TreeGrafter"/>
</dbReference>
<dbReference type="GO" id="GO:0031410">
    <property type="term" value="C:cytoplasmic vesicle"/>
    <property type="evidence" value="ECO:0007669"/>
    <property type="project" value="TreeGrafter"/>
</dbReference>
<keyword evidence="6" id="KW-1185">Reference proteome</keyword>
<evidence type="ECO:0000256" key="3">
    <source>
        <dbReference type="ARBA" id="ARBA00023128"/>
    </source>
</evidence>
<dbReference type="InterPro" id="IPR006933">
    <property type="entry name" value="HAP1_N"/>
</dbReference>
<proteinExistence type="predicted"/>
<dbReference type="CTD" id="9001"/>
<evidence type="ECO:0000313" key="6">
    <source>
        <dbReference type="Proteomes" id="UP000515131"/>
    </source>
</evidence>
<dbReference type="GO" id="GO:0022008">
    <property type="term" value="P:neurogenesis"/>
    <property type="evidence" value="ECO:0007669"/>
    <property type="project" value="TreeGrafter"/>
</dbReference>
<keyword evidence="3" id="KW-0496">Mitochondrion</keyword>
<reference evidence="7" key="1">
    <citation type="submission" date="2025-08" db="UniProtKB">
        <authorList>
            <consortium name="RefSeq"/>
        </authorList>
    </citation>
    <scope>IDENTIFICATION</scope>
    <source>
        <tissue evidence="7">Blood</tissue>
    </source>
</reference>
<protein>
    <submittedName>
        <fullName evidence="7">LOW QUALITY PROTEIN: huntingtin-associated protein 1</fullName>
    </submittedName>
</protein>
<feature type="domain" description="HAP1 N-terminal" evidence="5">
    <location>
        <begin position="172"/>
        <end position="406"/>
    </location>
</feature>
<dbReference type="GeneID" id="112854009"/>
<feature type="region of interest" description="Disordered" evidence="4">
    <location>
        <begin position="274"/>
        <end position="300"/>
    </location>
</feature>
<evidence type="ECO:0000313" key="7">
    <source>
        <dbReference type="RefSeq" id="XP_025773231.1"/>
    </source>
</evidence>
<evidence type="ECO:0000256" key="1">
    <source>
        <dbReference type="ARBA" id="ARBA00004173"/>
    </source>
</evidence>
<name>A0A6P6HD87_PUMCO</name>
<dbReference type="RefSeq" id="XP_025773231.1">
    <property type="nucleotide sequence ID" value="XM_025917446.1"/>
</dbReference>
<dbReference type="GO" id="GO:0047496">
    <property type="term" value="P:vesicle transport along microtubule"/>
    <property type="evidence" value="ECO:0007669"/>
    <property type="project" value="TreeGrafter"/>
</dbReference>
<feature type="region of interest" description="Disordered" evidence="4">
    <location>
        <begin position="1"/>
        <end position="88"/>
    </location>
</feature>
<dbReference type="PANTHER" id="PTHR15751:SF14">
    <property type="entry name" value="HUNTINGTIN-ASSOCIATED PROTEIN 1"/>
    <property type="match status" value="1"/>
</dbReference>
<dbReference type="InterPro" id="IPR051946">
    <property type="entry name" value="Intracell_Traff-Reg"/>
</dbReference>
<dbReference type="GO" id="GO:0005102">
    <property type="term" value="F:signaling receptor binding"/>
    <property type="evidence" value="ECO:0007669"/>
    <property type="project" value="TreeGrafter"/>
</dbReference>
<feature type="compositionally biased region" description="Polar residues" evidence="4">
    <location>
        <begin position="75"/>
        <end position="88"/>
    </location>
</feature>
<organism evidence="6 7">
    <name type="scientific">Puma concolor</name>
    <name type="common">Mountain lion</name>
    <name type="synonym">Felis concolor</name>
    <dbReference type="NCBI Taxonomy" id="9696"/>
    <lineage>
        <taxon>Eukaryota</taxon>
        <taxon>Metazoa</taxon>
        <taxon>Chordata</taxon>
        <taxon>Craniata</taxon>
        <taxon>Vertebrata</taxon>
        <taxon>Euteleostomi</taxon>
        <taxon>Mammalia</taxon>
        <taxon>Eutheria</taxon>
        <taxon>Laurasiatheria</taxon>
        <taxon>Carnivora</taxon>
        <taxon>Feliformia</taxon>
        <taxon>Felidae</taxon>
        <taxon>Felinae</taxon>
        <taxon>Puma</taxon>
    </lineage>
</organism>
<dbReference type="GO" id="GO:0005739">
    <property type="term" value="C:mitochondrion"/>
    <property type="evidence" value="ECO:0007669"/>
    <property type="project" value="UniProtKB-SubCell"/>
</dbReference>
<feature type="region of interest" description="Disordered" evidence="4">
    <location>
        <begin position="488"/>
        <end position="521"/>
    </location>
</feature>
<gene>
    <name evidence="7" type="primary">HAP1</name>
</gene>
<feature type="compositionally biased region" description="Polar residues" evidence="4">
    <location>
        <begin position="510"/>
        <end position="521"/>
    </location>
</feature>
<feature type="compositionally biased region" description="Acidic residues" evidence="4">
    <location>
        <begin position="274"/>
        <end position="291"/>
    </location>
</feature>
<dbReference type="KEGG" id="pcoo:112854009"/>
<comment type="subcellular location">
    <subcellularLocation>
        <location evidence="1">Mitochondrion</location>
    </subcellularLocation>
</comment>
<dbReference type="GO" id="GO:1904115">
    <property type="term" value="C:axon cytoplasm"/>
    <property type="evidence" value="ECO:0007669"/>
    <property type="project" value="GOC"/>
</dbReference>
<dbReference type="GO" id="GO:0017022">
    <property type="term" value="F:myosin binding"/>
    <property type="evidence" value="ECO:0007669"/>
    <property type="project" value="TreeGrafter"/>
</dbReference>
<dbReference type="PANTHER" id="PTHR15751">
    <property type="entry name" value="TRAFFICKING KINESIN-BINDING PROTEIN"/>
    <property type="match status" value="1"/>
</dbReference>
<dbReference type="SMART" id="SM01424">
    <property type="entry name" value="HAP1_N"/>
    <property type="match status" value="1"/>
</dbReference>
<sequence>MSPKEPGQGLVGHRFRTRAPVGVTPAPPPTAHSSPEPSAQPAPAPAQALTEGPRMGSRSPSVSVPAPAGARPTSKAGSPTGTPRASAFAASQRNAQFGPGNSDAQWTRFIFRGPFGPRATGLGTEKAAGIWKTPAAYIGQRPGVSGPEHAAFIRELEEALCPDQPPPAGITQEDVKVMLNLLEKLCTAFPVQLLPPVWESPETGKYSPWMGVPLQRERDLNTAVCIGQSLVRQNSVLMGEHSKLEAMLGSAREDILHLRYQVSLRDDLLQLYSDSEEEEEEEEEEEPEEEEQQHYHSYGAPEPTCLREMEVLHDCPQLEALQEQLRLLEEENEQLREEASQLYPLDCVEQVLYVKLYRLCRSEVQEQDRGLEAEKGLLTAEDFVAEDFVPVEELVPEEELGATEEVASAEEGATEEAELVSEEAEAWEEVEPELDEATQGNVGTSALEASGLGPSHLNMKRVLQQLANWLDARYSRQLRLKMLQKGECSHRGLPPASQTSYRSSMKGFAGSQQPAEAPQTA</sequence>
<dbReference type="AlphaFoldDB" id="A0A6P6HD87"/>